<feature type="compositionally biased region" description="Basic and acidic residues" evidence="9">
    <location>
        <begin position="1224"/>
        <end position="1236"/>
    </location>
</feature>
<dbReference type="PANTHER" id="PTHR11764:SF20">
    <property type="entry name" value="LANOSTEROL SYNTHASE"/>
    <property type="match status" value="1"/>
</dbReference>
<dbReference type="SUPFAM" id="SSF49764">
    <property type="entry name" value="HSP20-like chaperones"/>
    <property type="match status" value="1"/>
</dbReference>
<dbReference type="InterPro" id="IPR007052">
    <property type="entry name" value="CS_dom"/>
</dbReference>
<dbReference type="SUPFAM" id="SSF48452">
    <property type="entry name" value="TPR-like"/>
    <property type="match status" value="1"/>
</dbReference>
<feature type="region of interest" description="Disordered" evidence="9">
    <location>
        <begin position="1063"/>
        <end position="1109"/>
    </location>
</feature>
<dbReference type="SFLD" id="SFLDG01016">
    <property type="entry name" value="Prenyltransferase_Like_2"/>
    <property type="match status" value="1"/>
</dbReference>
<dbReference type="PROSITE" id="PS51048">
    <property type="entry name" value="SGS"/>
    <property type="match status" value="1"/>
</dbReference>
<dbReference type="EC" id="5.4.99.7" evidence="8"/>
<evidence type="ECO:0000256" key="7">
    <source>
        <dbReference type="ARBA" id="ARBA00023235"/>
    </source>
</evidence>
<sequence>MVANSSGRDVSAVKSRKRAADSESEPLLKQGQPFPKQPRISSQLDKTRWRLKDDDSRHTWHYLEDDDAAREWPQSYAEKWYLNLPLDLPDLPTPDDPLKAATNGLDFFEKLQLPSGHWGCEYGGPMFLLPSMVITWYVTRTPVSPAKATAIYNYLSARAHPEDGGWGLHIEGESSVFGTLMNYVALRLVGVDPEDPVLVKARGTLHKMGGALYAPHWAKFWMAVLGVMSWDIVNPVPPEIWLLPDWVPFAPWRWWIHIRMVFLPMGWLYSKRWSCEETDVTRALKKEVFIEDYAKINWTNHRNSIGVVDNYHPKSWLLNTANWLIVNVWNPYLRPNILKVKAEEWSSKQVDMEDANTDYACLAPVNATMNTVLCYARDGPDNYGVQRHIERLEEYIWVKDEGLLVNGTNGVQCWDTAFLIQAVFEAGLHKDEKYKPMLMKSLHYLERQQIRENCVDQEVCYRQPRKGGWPFSNRDQGYGVSDCISEALKAIILLQKVGGLPQVLDDQRIFDAVDTLLLYQNDNGGMSSYEKRRGGEWLEMLNAAEVFGRIMIEYDYPECTTACVTALSLFNEHWPDYRTDEVKTLIRTAAEWIKSNQRPDGSWYGSWGICFTYAGMFALESMKHIGQTYTTGENSRRGCDFFISKQRADGGWSESYKACETMQYVEHPSGSLVVQTAWALIGLMEAEYPHVEPLRKGIQFIMDRQQANGEWLQEAIEGVFNKSCMISYPNYKFTFTIKALGMFAKRFPEENLVPSWAVGENGSVPTGAKTNGVKTGRVEESKKKKKGDRDISGNELGSGDSTAAPADQVPAAGLSTRSANVSDFYADGPLANVLAFTNHLYHTRVGIWEWGMGAMYQMYGGNDNGKGAYQFIYDTSTHNFIMSHITLAQQGLAAADARNWDEAIDKLSAALKTSQNPLWLINRSKALINRKRFQEALDDANLAWHTAYERNKRPLLLDAHYRRAVAYFRLGQYANADACCVYAMRLVKGLPAIEKQDPAKLLIDETGSYSVTLKDAQEESATDDINQSKGGALAVGSNDVPNAKEWRIASTLRMQILFAMEKTPKDDPSRKLTTTQKPERKDLSDLGTKKDEPKKEPSATTQAAPKPVVPADTPLRLQEFQNDTNMTVSIFSKGVNKEKLQVEFKTNSVHLNSVIMPSGEEKPFDLNLWGEIDTDASTCRVTPNKVELNLKKSTPGKWKQLKSEVAEVAPDTETDEKLKVLKEARKKAMDTADASEKATPAQDKPAPPSEDKGKGATPSTDSSKPAASYPTSSRTGPKNWDTVGADIDSDEEKDVNVFFKKLFKDANPEQQRAMMKSFTESNGTSLSTDWNDVKDRKVETVPPEGVEAKKW</sequence>
<evidence type="ECO:0000256" key="2">
    <source>
        <dbReference type="ARBA" id="ARBA00009755"/>
    </source>
</evidence>
<accession>A0A8H5TNT1</accession>
<evidence type="ECO:0000256" key="5">
    <source>
        <dbReference type="ARBA" id="ARBA00022955"/>
    </source>
</evidence>
<feature type="domain" description="CS" evidence="11">
    <location>
        <begin position="1112"/>
        <end position="1202"/>
    </location>
</feature>
<dbReference type="FunFam" id="1.50.10.20:FF:000003">
    <property type="entry name" value="Terpene cyclase/mutase family member"/>
    <property type="match status" value="1"/>
</dbReference>
<comment type="similarity">
    <text evidence="2">Belongs to the terpene cyclase/mutase family.</text>
</comment>
<keyword evidence="13" id="KW-1185">Reference proteome</keyword>
<evidence type="ECO:0000256" key="6">
    <source>
        <dbReference type="ARBA" id="ARBA00023098"/>
    </source>
</evidence>
<dbReference type="Gene3D" id="6.20.120.20">
    <property type="match status" value="1"/>
</dbReference>
<evidence type="ECO:0000256" key="8">
    <source>
        <dbReference type="ARBA" id="ARBA00029485"/>
    </source>
</evidence>
<keyword evidence="6" id="KW-0443">Lipid metabolism</keyword>
<evidence type="ECO:0000259" key="11">
    <source>
        <dbReference type="PROSITE" id="PS51203"/>
    </source>
</evidence>
<feature type="compositionally biased region" description="Basic and acidic residues" evidence="9">
    <location>
        <begin position="776"/>
        <end position="792"/>
    </location>
</feature>
<dbReference type="InterPro" id="IPR008978">
    <property type="entry name" value="HSP20-like_chaperone"/>
</dbReference>
<dbReference type="InterPro" id="IPR008930">
    <property type="entry name" value="Terpenoid_cyclase/PrenylTrfase"/>
</dbReference>
<dbReference type="NCBIfam" id="TIGR01787">
    <property type="entry name" value="squalene_cyclas"/>
    <property type="match status" value="1"/>
</dbReference>
<feature type="region of interest" description="Disordered" evidence="9">
    <location>
        <begin position="1224"/>
        <end position="1291"/>
    </location>
</feature>
<dbReference type="GO" id="GO:0005811">
    <property type="term" value="C:lipid droplet"/>
    <property type="evidence" value="ECO:0007669"/>
    <property type="project" value="InterPro"/>
</dbReference>
<dbReference type="CDD" id="cd02892">
    <property type="entry name" value="SQCY_1"/>
    <property type="match status" value="1"/>
</dbReference>
<feature type="region of interest" description="Disordered" evidence="9">
    <location>
        <begin position="1317"/>
        <end position="1351"/>
    </location>
</feature>
<evidence type="ECO:0000313" key="12">
    <source>
        <dbReference type="EMBL" id="KAF5675624.1"/>
    </source>
</evidence>
<dbReference type="SUPFAM" id="SSF48239">
    <property type="entry name" value="Terpenoid cyclases/Protein prenyltransferases"/>
    <property type="match status" value="2"/>
</dbReference>
<organism evidence="12 13">
    <name type="scientific">Fusarium heterosporum</name>
    <dbReference type="NCBI Taxonomy" id="42747"/>
    <lineage>
        <taxon>Eukaryota</taxon>
        <taxon>Fungi</taxon>
        <taxon>Dikarya</taxon>
        <taxon>Ascomycota</taxon>
        <taxon>Pezizomycotina</taxon>
        <taxon>Sordariomycetes</taxon>
        <taxon>Hypocreomycetidae</taxon>
        <taxon>Hypocreales</taxon>
        <taxon>Nectriaceae</taxon>
        <taxon>Fusarium</taxon>
        <taxon>Fusarium heterosporum species complex</taxon>
    </lineage>
</organism>
<dbReference type="GO" id="GO:0006696">
    <property type="term" value="P:ergosterol biosynthetic process"/>
    <property type="evidence" value="ECO:0007669"/>
    <property type="project" value="TreeGrafter"/>
</dbReference>
<dbReference type="InterPro" id="IPR032697">
    <property type="entry name" value="SQ_cyclase_N"/>
</dbReference>
<protein>
    <recommendedName>
        <fullName evidence="8">lanosterol synthase</fullName>
        <ecNumber evidence="8">5.4.99.7</ecNumber>
    </recommendedName>
</protein>
<evidence type="ECO:0000313" key="13">
    <source>
        <dbReference type="Proteomes" id="UP000567885"/>
    </source>
</evidence>
<dbReference type="OrthoDB" id="21502at2759"/>
<proteinExistence type="inferred from homology"/>
<feature type="compositionally biased region" description="Polar residues" evidence="9">
    <location>
        <begin position="1257"/>
        <end position="1276"/>
    </location>
</feature>
<comment type="caution">
    <text evidence="12">The sequence shown here is derived from an EMBL/GenBank/DDBJ whole genome shotgun (WGS) entry which is preliminary data.</text>
</comment>
<feature type="region of interest" description="Disordered" evidence="9">
    <location>
        <begin position="1"/>
        <end position="48"/>
    </location>
</feature>
<feature type="region of interest" description="Disordered" evidence="9">
    <location>
        <begin position="1015"/>
        <end position="1037"/>
    </location>
</feature>
<dbReference type="InterPro" id="IPR019734">
    <property type="entry name" value="TPR_rpt"/>
</dbReference>
<dbReference type="GO" id="GO:0016104">
    <property type="term" value="P:triterpenoid biosynthetic process"/>
    <property type="evidence" value="ECO:0007669"/>
    <property type="project" value="InterPro"/>
</dbReference>
<dbReference type="Pfam" id="PF04969">
    <property type="entry name" value="CS"/>
    <property type="match status" value="1"/>
</dbReference>
<feature type="compositionally biased region" description="Polar residues" evidence="9">
    <location>
        <begin position="1318"/>
        <end position="1330"/>
    </location>
</feature>
<dbReference type="Pfam" id="PF13249">
    <property type="entry name" value="SQHop_cyclase_N"/>
    <property type="match status" value="1"/>
</dbReference>
<dbReference type="SMART" id="SM00028">
    <property type="entry name" value="TPR"/>
    <property type="match status" value="2"/>
</dbReference>
<keyword evidence="4" id="KW-0677">Repeat</keyword>
<dbReference type="InterPro" id="IPR002365">
    <property type="entry name" value="Terpene_synthase_CS"/>
</dbReference>
<evidence type="ECO:0000259" key="10">
    <source>
        <dbReference type="PROSITE" id="PS51048"/>
    </source>
</evidence>
<evidence type="ECO:0000256" key="3">
    <source>
        <dbReference type="ARBA" id="ARBA00022516"/>
    </source>
</evidence>
<feature type="domain" description="SGS" evidence="10">
    <location>
        <begin position="1268"/>
        <end position="1351"/>
    </location>
</feature>
<dbReference type="Gene3D" id="1.50.10.20">
    <property type="match status" value="2"/>
</dbReference>
<dbReference type="Pfam" id="PF05002">
    <property type="entry name" value="SGS"/>
    <property type="match status" value="1"/>
</dbReference>
<dbReference type="Pfam" id="PF13243">
    <property type="entry name" value="SQHop_cyclase_C"/>
    <property type="match status" value="1"/>
</dbReference>
<dbReference type="Gene3D" id="2.60.40.790">
    <property type="match status" value="1"/>
</dbReference>
<dbReference type="InterPro" id="IPR018333">
    <property type="entry name" value="Squalene_cyclase"/>
</dbReference>
<dbReference type="InterPro" id="IPR011990">
    <property type="entry name" value="TPR-like_helical_dom_sf"/>
</dbReference>
<evidence type="ECO:0000256" key="1">
    <source>
        <dbReference type="ARBA" id="ARBA00008509"/>
    </source>
</evidence>
<keyword evidence="3" id="KW-0444">Lipid biosynthesis</keyword>
<keyword evidence="5" id="KW-0752">Steroid biosynthesis</keyword>
<feature type="region of interest" description="Disordered" evidence="9">
    <location>
        <begin position="758"/>
        <end position="807"/>
    </location>
</feature>
<dbReference type="PROSITE" id="PS01074">
    <property type="entry name" value="TERPENE_SYNTHASES"/>
    <property type="match status" value="1"/>
</dbReference>
<dbReference type="CDD" id="cd06466">
    <property type="entry name" value="p23_CS_SGT1_like"/>
    <property type="match status" value="1"/>
</dbReference>
<dbReference type="Gene3D" id="1.25.40.10">
    <property type="entry name" value="Tetratricopeptide repeat domain"/>
    <property type="match status" value="1"/>
</dbReference>
<dbReference type="Proteomes" id="UP000567885">
    <property type="component" value="Unassembled WGS sequence"/>
</dbReference>
<dbReference type="PROSITE" id="PS51203">
    <property type="entry name" value="CS"/>
    <property type="match status" value="1"/>
</dbReference>
<name>A0A8H5TNT1_FUSHE</name>
<comment type="similarity">
    <text evidence="1">Belongs to the SGT1 family.</text>
</comment>
<evidence type="ECO:0000256" key="9">
    <source>
        <dbReference type="SAM" id="MobiDB-lite"/>
    </source>
</evidence>
<evidence type="ECO:0000256" key="4">
    <source>
        <dbReference type="ARBA" id="ARBA00022737"/>
    </source>
</evidence>
<dbReference type="InterPro" id="IPR007699">
    <property type="entry name" value="SGS_dom"/>
</dbReference>
<dbReference type="PANTHER" id="PTHR11764">
    <property type="entry name" value="TERPENE CYCLASE/MUTASE FAMILY MEMBER"/>
    <property type="match status" value="1"/>
</dbReference>
<feature type="compositionally biased region" description="Basic and acidic residues" evidence="9">
    <location>
        <begin position="1077"/>
        <end position="1097"/>
    </location>
</feature>
<gene>
    <name evidence="12" type="ORF">FHETE_2474</name>
</gene>
<dbReference type="EMBL" id="JAAGWQ010000038">
    <property type="protein sequence ID" value="KAF5675624.1"/>
    <property type="molecule type" value="Genomic_DNA"/>
</dbReference>
<keyword evidence="7" id="KW-0413">Isomerase</keyword>
<reference evidence="12 13" key="1">
    <citation type="submission" date="2020-05" db="EMBL/GenBank/DDBJ databases">
        <title>Identification and distribution of gene clusters putatively required for synthesis of sphingolipid metabolism inhibitors in phylogenetically diverse species of the filamentous fungus Fusarium.</title>
        <authorList>
            <person name="Kim H.-S."/>
            <person name="Busman M."/>
            <person name="Brown D.W."/>
            <person name="Divon H."/>
            <person name="Uhlig S."/>
            <person name="Proctor R.H."/>
        </authorList>
    </citation>
    <scope>NUCLEOTIDE SEQUENCE [LARGE SCALE GENOMIC DNA]</scope>
    <source>
        <strain evidence="12 13">NRRL 20693</strain>
    </source>
</reference>
<dbReference type="GO" id="GO:0000250">
    <property type="term" value="F:lanosterol synthase activity"/>
    <property type="evidence" value="ECO:0007669"/>
    <property type="project" value="UniProtKB-EC"/>
</dbReference>
<dbReference type="InterPro" id="IPR032696">
    <property type="entry name" value="SQ_cyclase_C"/>
</dbReference>